<dbReference type="InterPro" id="IPR029058">
    <property type="entry name" value="AB_hydrolase_fold"/>
</dbReference>
<reference evidence="8" key="1">
    <citation type="submission" date="2022-07" db="EMBL/GenBank/DDBJ databases">
        <title>Genome Sequence of Leucocoprinus birnbaumii.</title>
        <authorList>
            <person name="Buettner E."/>
        </authorList>
    </citation>
    <scope>NUCLEOTIDE SEQUENCE</scope>
    <source>
        <strain evidence="8">VT141</strain>
    </source>
</reference>
<keyword evidence="9" id="KW-1185">Reference proteome</keyword>
<evidence type="ECO:0008006" key="10">
    <source>
        <dbReference type="Google" id="ProtNLM"/>
    </source>
</evidence>
<gene>
    <name evidence="8" type="ORF">NP233_g4674</name>
</gene>
<dbReference type="InterPro" id="IPR041698">
    <property type="entry name" value="Methyltransf_25"/>
</dbReference>
<comment type="caution">
    <text evidence="8">The sequence shown here is derived from an EMBL/GenBank/DDBJ whole genome shotgun (WGS) entry which is preliminary data.</text>
</comment>
<comment type="similarity">
    <text evidence="2">Belongs to the AB hydrolase superfamily. Lipase family. Class 3 subfamily.</text>
</comment>
<dbReference type="CDD" id="cd00519">
    <property type="entry name" value="Lipase_3"/>
    <property type="match status" value="1"/>
</dbReference>
<dbReference type="GO" id="GO:0006629">
    <property type="term" value="P:lipid metabolic process"/>
    <property type="evidence" value="ECO:0007669"/>
    <property type="project" value="InterPro"/>
</dbReference>
<evidence type="ECO:0000256" key="1">
    <source>
        <dbReference type="ARBA" id="ARBA00023157"/>
    </source>
</evidence>
<evidence type="ECO:0000256" key="4">
    <source>
        <dbReference type="ARBA" id="ARBA00048461"/>
    </source>
</evidence>
<dbReference type="InterPro" id="IPR051218">
    <property type="entry name" value="Sec_MonoDiacylglyc_Lipase"/>
</dbReference>
<evidence type="ECO:0000256" key="2">
    <source>
        <dbReference type="ARBA" id="ARBA00043996"/>
    </source>
</evidence>
<sequence>MKSILIALIITALALCGHAAALQNTKEGLIPIPFKGINETIYNKLVFYAKYCAAAYGSRCPKPMGNTLVEQVRDDATGADGMIVRDDRKKEIVVAFRGTSELTDVITDILILLAPLQSPGLGDVGEARVHTGFLASYNSIASDVLRIVEKQLEAHPSYSVVVTGHSLGGALAPLGAISIRAAYPKVPMKLFTYGQPRVGNSAFADYVEAAIGAENIYRAVHAWDGVVTLPPRLIGYEHYFSLYDSSVSRKGRYHLQWQHTLDRDQSASYYVLRAKFVRPQKMSTSEAPNTVDVVNSPEELRTIVQQGYDECAPKYTTWQSSRGIPESVSDNLSRLFAHLKPESSVLELGCGPGVPCTKLLVENELNLTVTAVDISASQICHARELVQSPRVEFVHSDMTKLDYPEATFDAVVAFYSFFHLPKVDQGPMVRKIAKWLKPGGVLLMNMKNEEGDDIVEKWMGVRMFSTGLGVEGNLKMIEEYGEGLDVEAKVIGEKMGLSMQVFFHWIWAVKK</sequence>
<dbReference type="PANTHER" id="PTHR45856:SF11">
    <property type="entry name" value="FUNGAL LIPASE-LIKE DOMAIN-CONTAINING PROTEIN"/>
    <property type="match status" value="1"/>
</dbReference>
<feature type="domain" description="Methyltransferase" evidence="7">
    <location>
        <begin position="345"/>
        <end position="440"/>
    </location>
</feature>
<proteinExistence type="inferred from homology"/>
<dbReference type="InterPro" id="IPR002921">
    <property type="entry name" value="Fungal_lipase-type"/>
</dbReference>
<dbReference type="Gene3D" id="3.40.50.150">
    <property type="entry name" value="Vaccinia Virus protein VP39"/>
    <property type="match status" value="1"/>
</dbReference>
<feature type="domain" description="Fungal lipase-type" evidence="6">
    <location>
        <begin position="93"/>
        <end position="232"/>
    </location>
</feature>
<evidence type="ECO:0000313" key="8">
    <source>
        <dbReference type="EMBL" id="KAJ3570017.1"/>
    </source>
</evidence>
<dbReference type="Pfam" id="PF01764">
    <property type="entry name" value="Lipase_3"/>
    <property type="match status" value="1"/>
</dbReference>
<dbReference type="Pfam" id="PF13649">
    <property type="entry name" value="Methyltransf_25"/>
    <property type="match status" value="1"/>
</dbReference>
<dbReference type="SUPFAM" id="SSF53335">
    <property type="entry name" value="S-adenosyl-L-methionine-dependent methyltransferases"/>
    <property type="match status" value="1"/>
</dbReference>
<dbReference type="Proteomes" id="UP001213000">
    <property type="component" value="Unassembled WGS sequence"/>
</dbReference>
<evidence type="ECO:0000256" key="3">
    <source>
        <dbReference type="ARBA" id="ARBA00047591"/>
    </source>
</evidence>
<protein>
    <recommendedName>
        <fullName evidence="10">Triacylglycerol lipase</fullName>
    </recommendedName>
</protein>
<comment type="catalytic activity">
    <reaction evidence="3">
        <text>a diacylglycerol + H2O = a monoacylglycerol + a fatty acid + H(+)</text>
        <dbReference type="Rhea" id="RHEA:32731"/>
        <dbReference type="ChEBI" id="CHEBI:15377"/>
        <dbReference type="ChEBI" id="CHEBI:15378"/>
        <dbReference type="ChEBI" id="CHEBI:17408"/>
        <dbReference type="ChEBI" id="CHEBI:18035"/>
        <dbReference type="ChEBI" id="CHEBI:28868"/>
    </reaction>
</comment>
<dbReference type="AlphaFoldDB" id="A0AAD5W0P2"/>
<dbReference type="SUPFAM" id="SSF53474">
    <property type="entry name" value="alpha/beta-Hydrolases"/>
    <property type="match status" value="1"/>
</dbReference>
<dbReference type="InterPro" id="IPR029063">
    <property type="entry name" value="SAM-dependent_MTases_sf"/>
</dbReference>
<dbReference type="Gene3D" id="3.40.50.1820">
    <property type="entry name" value="alpha/beta hydrolase"/>
    <property type="match status" value="1"/>
</dbReference>
<comment type="catalytic activity">
    <reaction evidence="4">
        <text>a monoacylglycerol + H2O = glycerol + a fatty acid + H(+)</text>
        <dbReference type="Rhea" id="RHEA:15245"/>
        <dbReference type="ChEBI" id="CHEBI:15377"/>
        <dbReference type="ChEBI" id="CHEBI:15378"/>
        <dbReference type="ChEBI" id="CHEBI:17408"/>
        <dbReference type="ChEBI" id="CHEBI:17754"/>
        <dbReference type="ChEBI" id="CHEBI:28868"/>
    </reaction>
</comment>
<evidence type="ECO:0000259" key="7">
    <source>
        <dbReference type="Pfam" id="PF13649"/>
    </source>
</evidence>
<evidence type="ECO:0000259" key="6">
    <source>
        <dbReference type="Pfam" id="PF01764"/>
    </source>
</evidence>
<keyword evidence="5" id="KW-0732">Signal</keyword>
<evidence type="ECO:0000313" key="9">
    <source>
        <dbReference type="Proteomes" id="UP001213000"/>
    </source>
</evidence>
<feature type="signal peptide" evidence="5">
    <location>
        <begin position="1"/>
        <end position="21"/>
    </location>
</feature>
<dbReference type="EMBL" id="JANIEX010000258">
    <property type="protein sequence ID" value="KAJ3570017.1"/>
    <property type="molecule type" value="Genomic_DNA"/>
</dbReference>
<dbReference type="PANTHER" id="PTHR45856">
    <property type="entry name" value="ALPHA/BETA-HYDROLASES SUPERFAMILY PROTEIN"/>
    <property type="match status" value="1"/>
</dbReference>
<organism evidence="8 9">
    <name type="scientific">Leucocoprinus birnbaumii</name>
    <dbReference type="NCBI Taxonomy" id="56174"/>
    <lineage>
        <taxon>Eukaryota</taxon>
        <taxon>Fungi</taxon>
        <taxon>Dikarya</taxon>
        <taxon>Basidiomycota</taxon>
        <taxon>Agaricomycotina</taxon>
        <taxon>Agaricomycetes</taxon>
        <taxon>Agaricomycetidae</taxon>
        <taxon>Agaricales</taxon>
        <taxon>Agaricineae</taxon>
        <taxon>Agaricaceae</taxon>
        <taxon>Leucocoprinus</taxon>
    </lineage>
</organism>
<name>A0AAD5W0P2_9AGAR</name>
<feature type="chain" id="PRO_5042194930" description="Triacylglycerol lipase" evidence="5">
    <location>
        <begin position="22"/>
        <end position="511"/>
    </location>
</feature>
<keyword evidence="1" id="KW-1015">Disulfide bond</keyword>
<dbReference type="CDD" id="cd02440">
    <property type="entry name" value="AdoMet_MTases"/>
    <property type="match status" value="1"/>
</dbReference>
<accession>A0AAD5W0P2</accession>
<evidence type="ECO:0000256" key="5">
    <source>
        <dbReference type="SAM" id="SignalP"/>
    </source>
</evidence>